<dbReference type="InterPro" id="IPR014008">
    <property type="entry name" value="Cbl_synth_MTase_CbiT"/>
</dbReference>
<feature type="domain" description="Tetrapyrrole methylase" evidence="6">
    <location>
        <begin position="5"/>
        <end position="187"/>
    </location>
</feature>
<name>A0A964T4G0_9HYPH</name>
<dbReference type="CDD" id="cd11644">
    <property type="entry name" value="Precorrin-6Y-MT"/>
    <property type="match status" value="1"/>
</dbReference>
<dbReference type="GO" id="GO:0008276">
    <property type="term" value="F:protein methyltransferase activity"/>
    <property type="evidence" value="ECO:0007669"/>
    <property type="project" value="InterPro"/>
</dbReference>
<dbReference type="InterPro" id="IPR012818">
    <property type="entry name" value="CbiE"/>
</dbReference>
<protein>
    <submittedName>
        <fullName evidence="7">Precorrin-6y C5,15-methyltransferase (Decarboxylating) subunit CbiE</fullName>
    </submittedName>
</protein>
<dbReference type="NCBIfam" id="TIGR02469">
    <property type="entry name" value="CbiT"/>
    <property type="match status" value="1"/>
</dbReference>
<dbReference type="SUPFAM" id="SSF53790">
    <property type="entry name" value="Tetrapyrrole methylase"/>
    <property type="match status" value="1"/>
</dbReference>
<comment type="pathway">
    <text evidence="1">Cofactor biosynthesis; adenosylcobalamin biosynthesis.</text>
</comment>
<dbReference type="OrthoDB" id="9787825at2"/>
<accession>A0A964T4G0</accession>
<dbReference type="InterPro" id="IPR029063">
    <property type="entry name" value="SAM-dependent_MTases_sf"/>
</dbReference>
<dbReference type="PANTHER" id="PTHR43182:SF1">
    <property type="entry name" value="COBALT-PRECORRIN-7 C(5)-METHYLTRANSFERASE"/>
    <property type="match status" value="1"/>
</dbReference>
<evidence type="ECO:0000256" key="1">
    <source>
        <dbReference type="ARBA" id="ARBA00004953"/>
    </source>
</evidence>
<evidence type="ECO:0000256" key="4">
    <source>
        <dbReference type="ARBA" id="ARBA00022679"/>
    </source>
</evidence>
<sequence>MTPWLSVVGIGEDGLAGLSQAALRLVEDAEILIGGERHLAMVPPDGRERIAWPSPLSVLVERIATLRGHRIAVLATGDPMHFGIGTTLARHVSAAEMTVIPGISAFSLAAARLGWPLDRTAMLTLHGRPIDSLALHVHPGARLLILAHDRTSPAAVAAWLTARGFGASRMAALAHMGGAREARMEGRADGWSEEVPDFHTLAVDCVAGPGAAWHPRSAGLPDDAFRHDGKITKREARALALAKLAPHPGARLWDVGAGCGSIAIEWMRAADRAEAIALEPRADRRALAALNAAHLGVPGLRIVDGAAPEALAGLDEPDAVFLGGGIARETIAAVCRALPSGGRLVAHAVTLESEAELLAARAGHGGDLVRLSVARAEAVGPFTGWRPAMPVTQWAWQKP</sequence>
<dbReference type="RefSeq" id="WP_161140360.1">
    <property type="nucleotide sequence ID" value="NZ_SPKJ01000026.1"/>
</dbReference>
<dbReference type="Gene3D" id="3.40.50.150">
    <property type="entry name" value="Vaccinia Virus protein VP39"/>
    <property type="match status" value="1"/>
</dbReference>
<gene>
    <name evidence="7" type="primary">cbiE</name>
    <name evidence="7" type="ORF">E4O86_09835</name>
</gene>
<dbReference type="Proteomes" id="UP000773614">
    <property type="component" value="Unassembled WGS sequence"/>
</dbReference>
<dbReference type="InterPro" id="IPR014777">
    <property type="entry name" value="4pyrrole_Mease_sub1"/>
</dbReference>
<dbReference type="InterPro" id="IPR006365">
    <property type="entry name" value="Cbl_synth_CobL"/>
</dbReference>
<dbReference type="GO" id="GO:0032259">
    <property type="term" value="P:methylation"/>
    <property type="evidence" value="ECO:0007669"/>
    <property type="project" value="UniProtKB-KW"/>
</dbReference>
<keyword evidence="8" id="KW-1185">Reference proteome</keyword>
<comment type="caution">
    <text evidence="7">The sequence shown here is derived from an EMBL/GenBank/DDBJ whole genome shotgun (WGS) entry which is preliminary data.</text>
</comment>
<keyword evidence="2" id="KW-0169">Cobalamin biosynthesis</keyword>
<dbReference type="InterPro" id="IPR050714">
    <property type="entry name" value="Cobalamin_biosynth_MTase"/>
</dbReference>
<evidence type="ECO:0000256" key="5">
    <source>
        <dbReference type="ARBA" id="ARBA00022691"/>
    </source>
</evidence>
<dbReference type="AlphaFoldDB" id="A0A964T4G0"/>
<dbReference type="NCBIfam" id="TIGR02467">
    <property type="entry name" value="CbiE"/>
    <property type="match status" value="1"/>
</dbReference>
<dbReference type="InterPro" id="IPR035996">
    <property type="entry name" value="4pyrrol_Methylase_sf"/>
</dbReference>
<evidence type="ECO:0000256" key="2">
    <source>
        <dbReference type="ARBA" id="ARBA00022573"/>
    </source>
</evidence>
<organism evidence="7 8">
    <name type="scientific">Propylenella binzhouense</name>
    <dbReference type="NCBI Taxonomy" id="2555902"/>
    <lineage>
        <taxon>Bacteria</taxon>
        <taxon>Pseudomonadati</taxon>
        <taxon>Pseudomonadota</taxon>
        <taxon>Alphaproteobacteria</taxon>
        <taxon>Hyphomicrobiales</taxon>
        <taxon>Propylenellaceae</taxon>
        <taxon>Propylenella</taxon>
    </lineage>
</organism>
<evidence type="ECO:0000313" key="8">
    <source>
        <dbReference type="Proteomes" id="UP000773614"/>
    </source>
</evidence>
<dbReference type="GO" id="GO:0009236">
    <property type="term" value="P:cobalamin biosynthetic process"/>
    <property type="evidence" value="ECO:0007669"/>
    <property type="project" value="UniProtKB-KW"/>
</dbReference>
<dbReference type="InterPro" id="IPR000878">
    <property type="entry name" value="4pyrrol_Mease"/>
</dbReference>
<keyword evidence="3" id="KW-0489">Methyltransferase</keyword>
<dbReference type="PANTHER" id="PTHR43182">
    <property type="entry name" value="COBALT-PRECORRIN-6B C(15)-METHYLTRANSFERASE (DECARBOXYLATING)"/>
    <property type="match status" value="1"/>
</dbReference>
<dbReference type="SUPFAM" id="SSF53335">
    <property type="entry name" value="S-adenosyl-L-methionine-dependent methyltransferases"/>
    <property type="match status" value="1"/>
</dbReference>
<reference evidence="7" key="1">
    <citation type="submission" date="2019-03" db="EMBL/GenBank/DDBJ databases">
        <title>Afifella sp. nov., isolated from activated sludge.</title>
        <authorList>
            <person name="Li Q."/>
            <person name="Liu Y."/>
        </authorList>
    </citation>
    <scope>NUCLEOTIDE SEQUENCE</scope>
    <source>
        <strain evidence="7">L72</strain>
    </source>
</reference>
<keyword evidence="5" id="KW-0949">S-adenosyl-L-methionine</keyword>
<dbReference type="Pfam" id="PF00590">
    <property type="entry name" value="TP_methylase"/>
    <property type="match status" value="1"/>
</dbReference>
<evidence type="ECO:0000256" key="3">
    <source>
        <dbReference type="ARBA" id="ARBA00022603"/>
    </source>
</evidence>
<keyword evidence="4" id="KW-0808">Transferase</keyword>
<proteinExistence type="predicted"/>
<evidence type="ECO:0000259" key="6">
    <source>
        <dbReference type="Pfam" id="PF00590"/>
    </source>
</evidence>
<dbReference type="EMBL" id="SPKJ01000026">
    <property type="protein sequence ID" value="MYZ48010.1"/>
    <property type="molecule type" value="Genomic_DNA"/>
</dbReference>
<dbReference type="Gene3D" id="3.40.1010.10">
    <property type="entry name" value="Cobalt-precorrin-4 Transmethylase, Domain 1"/>
    <property type="match status" value="1"/>
</dbReference>
<dbReference type="PIRSF" id="PIRSF036428">
    <property type="entry name" value="CobL"/>
    <property type="match status" value="1"/>
</dbReference>
<evidence type="ECO:0000313" key="7">
    <source>
        <dbReference type="EMBL" id="MYZ48010.1"/>
    </source>
</evidence>